<keyword evidence="3" id="KW-1003">Cell membrane</keyword>
<organism evidence="11 12">
    <name type="scientific">Desulfamplus magnetovallimortis</name>
    <dbReference type="NCBI Taxonomy" id="1246637"/>
    <lineage>
        <taxon>Bacteria</taxon>
        <taxon>Pseudomonadati</taxon>
        <taxon>Thermodesulfobacteriota</taxon>
        <taxon>Desulfobacteria</taxon>
        <taxon>Desulfobacterales</taxon>
        <taxon>Desulfobacteraceae</taxon>
        <taxon>Desulfamplus</taxon>
    </lineage>
</organism>
<dbReference type="NCBIfam" id="TIGR00933">
    <property type="entry name" value="2a38"/>
    <property type="match status" value="1"/>
</dbReference>
<evidence type="ECO:0000256" key="6">
    <source>
        <dbReference type="ARBA" id="ARBA00022958"/>
    </source>
</evidence>
<dbReference type="GO" id="GO:0016787">
    <property type="term" value="F:hydrolase activity"/>
    <property type="evidence" value="ECO:0007669"/>
    <property type="project" value="UniProtKB-KW"/>
</dbReference>
<feature type="transmembrane region" description="Helical" evidence="10">
    <location>
        <begin position="158"/>
        <end position="178"/>
    </location>
</feature>
<feature type="transmembrane region" description="Helical" evidence="10">
    <location>
        <begin position="75"/>
        <end position="99"/>
    </location>
</feature>
<dbReference type="InterPro" id="IPR004772">
    <property type="entry name" value="TrkH"/>
</dbReference>
<evidence type="ECO:0000256" key="7">
    <source>
        <dbReference type="ARBA" id="ARBA00022989"/>
    </source>
</evidence>
<evidence type="ECO:0000256" key="9">
    <source>
        <dbReference type="ARBA" id="ARBA00023136"/>
    </source>
</evidence>
<feature type="transmembrane region" description="Helical" evidence="10">
    <location>
        <begin position="12"/>
        <end position="31"/>
    </location>
</feature>
<keyword evidence="4" id="KW-0633">Potassium transport</keyword>
<protein>
    <submittedName>
        <fullName evidence="11">H(+)-transporting two-sector ATPase</fullName>
        <ecNumber evidence="11">3.6.3.14</ecNumber>
    </submittedName>
</protein>
<evidence type="ECO:0000313" key="12">
    <source>
        <dbReference type="Proteomes" id="UP000191931"/>
    </source>
</evidence>
<keyword evidence="6" id="KW-0630">Potassium</keyword>
<dbReference type="GO" id="GO:0015379">
    <property type="term" value="F:potassium:chloride symporter activity"/>
    <property type="evidence" value="ECO:0007669"/>
    <property type="project" value="InterPro"/>
</dbReference>
<dbReference type="EMBL" id="FWEV01000324">
    <property type="protein sequence ID" value="SLM32617.1"/>
    <property type="molecule type" value="Genomic_DNA"/>
</dbReference>
<keyword evidence="2" id="KW-0813">Transport</keyword>
<feature type="transmembrane region" description="Helical" evidence="10">
    <location>
        <begin position="383"/>
        <end position="402"/>
    </location>
</feature>
<dbReference type="Proteomes" id="UP000191931">
    <property type="component" value="Unassembled WGS sequence"/>
</dbReference>
<reference evidence="11 12" key="1">
    <citation type="submission" date="2017-03" db="EMBL/GenBank/DDBJ databases">
        <authorList>
            <person name="Afonso C.L."/>
            <person name="Miller P.J."/>
            <person name="Scott M.A."/>
            <person name="Spackman E."/>
            <person name="Goraichik I."/>
            <person name="Dimitrov K.M."/>
            <person name="Suarez D.L."/>
            <person name="Swayne D.E."/>
        </authorList>
    </citation>
    <scope>NUCLEOTIDE SEQUENCE [LARGE SCALE GENOMIC DNA]</scope>
    <source>
        <strain evidence="11">PRJEB14757</strain>
    </source>
</reference>
<dbReference type="RefSeq" id="WP_080802632.1">
    <property type="nucleotide sequence ID" value="NZ_LT828543.1"/>
</dbReference>
<dbReference type="PANTHER" id="PTHR32024">
    <property type="entry name" value="TRK SYSTEM POTASSIUM UPTAKE PROTEIN TRKG-RELATED"/>
    <property type="match status" value="1"/>
</dbReference>
<evidence type="ECO:0000256" key="2">
    <source>
        <dbReference type="ARBA" id="ARBA00022448"/>
    </source>
</evidence>
<accession>A0A1W1HJC3</accession>
<proteinExistence type="predicted"/>
<dbReference type="EC" id="3.6.3.14" evidence="11"/>
<feature type="transmembrane region" description="Helical" evidence="10">
    <location>
        <begin position="130"/>
        <end position="151"/>
    </location>
</feature>
<keyword evidence="11" id="KW-0378">Hydrolase</keyword>
<dbReference type="AlphaFoldDB" id="A0A1W1HJC3"/>
<keyword evidence="12" id="KW-1185">Reference proteome</keyword>
<feature type="transmembrane region" description="Helical" evidence="10">
    <location>
        <begin position="414"/>
        <end position="435"/>
    </location>
</feature>
<dbReference type="GO" id="GO:0005886">
    <property type="term" value="C:plasma membrane"/>
    <property type="evidence" value="ECO:0007669"/>
    <property type="project" value="UniProtKB-SubCell"/>
</dbReference>
<evidence type="ECO:0000256" key="5">
    <source>
        <dbReference type="ARBA" id="ARBA00022692"/>
    </source>
</evidence>
<feature type="transmembrane region" description="Helical" evidence="10">
    <location>
        <begin position="233"/>
        <end position="251"/>
    </location>
</feature>
<feature type="transmembrane region" description="Helical" evidence="10">
    <location>
        <begin position="43"/>
        <end position="63"/>
    </location>
</feature>
<evidence type="ECO:0000256" key="3">
    <source>
        <dbReference type="ARBA" id="ARBA00022475"/>
    </source>
</evidence>
<evidence type="ECO:0000256" key="1">
    <source>
        <dbReference type="ARBA" id="ARBA00004651"/>
    </source>
</evidence>
<dbReference type="STRING" id="1246637.MTBBW1_790015"/>
<gene>
    <name evidence="11" type="ORF">MTBBW1_790015</name>
</gene>
<evidence type="ECO:0000313" key="11">
    <source>
        <dbReference type="EMBL" id="SLM32617.1"/>
    </source>
</evidence>
<keyword evidence="9 10" id="KW-0472">Membrane</keyword>
<keyword evidence="8" id="KW-0406">Ion transport</keyword>
<evidence type="ECO:0000256" key="4">
    <source>
        <dbReference type="ARBA" id="ARBA00022538"/>
    </source>
</evidence>
<keyword evidence="5 10" id="KW-0812">Transmembrane</keyword>
<comment type="subcellular location">
    <subcellularLocation>
        <location evidence="1">Cell membrane</location>
        <topology evidence="1">Multi-pass membrane protein</topology>
    </subcellularLocation>
</comment>
<dbReference type="InterPro" id="IPR003445">
    <property type="entry name" value="Cat_transpt"/>
</dbReference>
<feature type="transmembrane region" description="Helical" evidence="10">
    <location>
        <begin position="348"/>
        <end position="371"/>
    </location>
</feature>
<keyword evidence="7 10" id="KW-1133">Transmembrane helix</keyword>
<evidence type="ECO:0000256" key="8">
    <source>
        <dbReference type="ARBA" id="ARBA00023065"/>
    </source>
</evidence>
<feature type="transmembrane region" description="Helical" evidence="10">
    <location>
        <begin position="294"/>
        <end position="327"/>
    </location>
</feature>
<sequence length="453" mass="49961">MNLRRRLLKLHPAALVLSSFMAAIFLGMFLLKLPVSVKTGMLSWMDALFTSTSAVCVTGLVVVDTGTTYSLFGQIVILFLIQIGGLGVMTLSVILFRVIGKRISFHQLMAVQDTFLHTPQEDIFKLVKHIFVITFFIELAGTVLLTIHWYGEFSLSKALYTALFHSISAFCNAGFSLFPDSLVTWNGTLLLNMTICTLIVCGGIGFSVLYEFKNWIKLRKKKIFRFTVHLKTVLLTTAILILLGAVSFYFLEQKGVLAGKPLNQKILISLFQSITCRTAGFNTVDLSILNDATLALMIFFMFFGASPGSCGGGVKTTTLSLLIATTVARMKRMKRVNMFKKSIPQETVDRSATLVLMSVAVISMVLFFILVGNTALAAPEKEAFLSYLFEVVSAFGTVGLSLGITPDLTSWGKFWIILTMIIGRVGILTFSYIIVGTHPDNGFERAEENMMIG</sequence>
<dbReference type="OrthoDB" id="9810952at2"/>
<dbReference type="Pfam" id="PF02386">
    <property type="entry name" value="TrkH"/>
    <property type="match status" value="1"/>
</dbReference>
<dbReference type="PANTHER" id="PTHR32024:SF1">
    <property type="entry name" value="KTR SYSTEM POTASSIUM UPTAKE PROTEIN B"/>
    <property type="match status" value="1"/>
</dbReference>
<feature type="transmembrane region" description="Helical" evidence="10">
    <location>
        <begin position="190"/>
        <end position="212"/>
    </location>
</feature>
<evidence type="ECO:0000256" key="10">
    <source>
        <dbReference type="SAM" id="Phobius"/>
    </source>
</evidence>
<name>A0A1W1HJC3_9BACT</name>